<dbReference type="EC" id="3.5.2.10" evidence="6"/>
<comment type="similarity">
    <text evidence="5">Belongs to the creatininase superfamily.</text>
</comment>
<evidence type="ECO:0000256" key="3">
    <source>
        <dbReference type="ARBA" id="ARBA00022801"/>
    </source>
</evidence>
<dbReference type="Proteomes" id="UP000681526">
    <property type="component" value="Unassembled WGS sequence"/>
</dbReference>
<dbReference type="Gene3D" id="3.40.50.10310">
    <property type="entry name" value="Creatininase"/>
    <property type="match status" value="1"/>
</dbReference>
<dbReference type="Pfam" id="PF02633">
    <property type="entry name" value="Creatininase"/>
    <property type="match status" value="1"/>
</dbReference>
<dbReference type="PANTHER" id="PTHR35005">
    <property type="entry name" value="3-DEHYDRO-SCYLLO-INOSOSE HYDROLASE"/>
    <property type="match status" value="1"/>
</dbReference>
<keyword evidence="2" id="KW-0479">Metal-binding</keyword>
<evidence type="ECO:0000256" key="5">
    <source>
        <dbReference type="ARBA" id="ARBA00024029"/>
    </source>
</evidence>
<keyword evidence="7" id="KW-1185">Reference proteome</keyword>
<protein>
    <submittedName>
        <fullName evidence="6">Creatinine amidohydrolase</fullName>
        <ecNumber evidence="6">3.5.2.10</ecNumber>
    </submittedName>
</protein>
<dbReference type="SUPFAM" id="SSF102215">
    <property type="entry name" value="Creatininase"/>
    <property type="match status" value="1"/>
</dbReference>
<gene>
    <name evidence="6" type="primary">txxe 3716</name>
    <name evidence="6" type="ORF">TXXE_19215</name>
</gene>
<comment type="caution">
    <text evidence="6">The sequence shown here is derived from an EMBL/GenBank/DDBJ whole genome shotgun (WGS) entry which is preliminary data.</text>
</comment>
<dbReference type="InterPro" id="IPR024087">
    <property type="entry name" value="Creatininase-like_sf"/>
</dbReference>
<accession>A0ABM8V951</accession>
<dbReference type="EMBL" id="CAJRAY010000100">
    <property type="protein sequence ID" value="CAG5093083.1"/>
    <property type="molecule type" value="Genomic_DNA"/>
</dbReference>
<reference evidence="6 7" key="1">
    <citation type="submission" date="2021-04" db="EMBL/GenBank/DDBJ databases">
        <authorList>
            <person name="Rakotoarivonina H."/>
        </authorList>
    </citation>
    <scope>NUCLEOTIDE SEQUENCE [LARGE SCALE GENOMIC DNA]</scope>
    <source>
        <strain evidence="6 7">XE</strain>
    </source>
</reference>
<evidence type="ECO:0000313" key="7">
    <source>
        <dbReference type="Proteomes" id="UP000681526"/>
    </source>
</evidence>
<proteinExistence type="inferred from homology"/>
<organism evidence="6 7">
    <name type="scientific">Thermobacillus xylanilyticus</name>
    <dbReference type="NCBI Taxonomy" id="76633"/>
    <lineage>
        <taxon>Bacteria</taxon>
        <taxon>Bacillati</taxon>
        <taxon>Bacillota</taxon>
        <taxon>Bacilli</taxon>
        <taxon>Bacillales</taxon>
        <taxon>Paenibacillaceae</taxon>
        <taxon>Thermobacillus</taxon>
    </lineage>
</organism>
<evidence type="ECO:0000313" key="6">
    <source>
        <dbReference type="EMBL" id="CAG5093083.1"/>
    </source>
</evidence>
<evidence type="ECO:0000256" key="1">
    <source>
        <dbReference type="ARBA" id="ARBA00001947"/>
    </source>
</evidence>
<dbReference type="RefSeq" id="WP_213486863.1">
    <property type="nucleotide sequence ID" value="NZ_CAJRAY010000100.1"/>
</dbReference>
<comment type="cofactor">
    <cofactor evidence="1">
        <name>Zn(2+)</name>
        <dbReference type="ChEBI" id="CHEBI:29105"/>
    </cofactor>
</comment>
<sequence length="274" mass="30229">MFNRYAGAAWEERFLPRLSSPEIRDLPKENALVILPVGAIEQHGPHMPVMTDTLIGEAVLTRTMELLPKDSNIWLLPPLAYGKSNEHLDFAGTISLSAATLLQVLLDIAASVKRSGFRRLLLLNTHGGNQDLMLVAAREIRIANDLMVFYISPGSLAGLADLITEEEREYGIHAGDYETSLVMAVKPDWVHPGKRIREVPDVASYQYLTLEGKIRFAWVMADISESGMSGDATRATAEKGEIMLRRIASHLANALQEMCDFDISGVKMKPSVAT</sequence>
<keyword evidence="4" id="KW-0862">Zinc</keyword>
<dbReference type="InterPro" id="IPR003785">
    <property type="entry name" value="Creatininase/forma_Hydrolase"/>
</dbReference>
<evidence type="ECO:0000256" key="2">
    <source>
        <dbReference type="ARBA" id="ARBA00022723"/>
    </source>
</evidence>
<evidence type="ECO:0000256" key="4">
    <source>
        <dbReference type="ARBA" id="ARBA00022833"/>
    </source>
</evidence>
<keyword evidence="3 6" id="KW-0378">Hydrolase</keyword>
<name>A0ABM8V951_THEXY</name>
<dbReference type="PANTHER" id="PTHR35005:SF1">
    <property type="entry name" value="2-AMINO-5-FORMYLAMINO-6-RIBOSYLAMINOPYRIMIDIN-4(3H)-ONE 5'-MONOPHOSPHATE DEFORMYLASE"/>
    <property type="match status" value="1"/>
</dbReference>
<dbReference type="GO" id="GO:0047789">
    <property type="term" value="F:creatininase activity"/>
    <property type="evidence" value="ECO:0007669"/>
    <property type="project" value="UniProtKB-EC"/>
</dbReference>